<protein>
    <submittedName>
        <fullName evidence="4">Lipocalin-like domain-containing protein</fullName>
    </submittedName>
</protein>
<keyword evidence="1" id="KW-1133">Transmembrane helix</keyword>
<organism evidence="4 5">
    <name type="scientific">Algoriphagus zhangzhouensis</name>
    <dbReference type="NCBI Taxonomy" id="1073327"/>
    <lineage>
        <taxon>Bacteria</taxon>
        <taxon>Pseudomonadati</taxon>
        <taxon>Bacteroidota</taxon>
        <taxon>Cytophagia</taxon>
        <taxon>Cytophagales</taxon>
        <taxon>Cyclobacteriaceae</taxon>
        <taxon>Algoriphagus</taxon>
    </lineage>
</organism>
<sequence>MEKFISYFLESGICLLVAWGFYKLVLERLTFFSWNRAFLMVSILVSILFPFLDFNFLPAGTLPLNPIRVLESSDLISPTIDNTGRKINYLSTGFYALYASGVLWMMGKLLLGIFKTILMIRDSDKITYKGFKVALDHDFRPSSFFNYILMPANPTNSESFDQVFKHESMHVQLGHSLDVIFIQLVKSFLWFNPLVYLFEQSLKEVHEYQADAGVISEYSSISYSRLLVEFASSNHPNWQLISSFNQFQTKNRILMMHKSKSEKKDLKRFFAGLLVLFSVGLMVSCSSGVERGDLVGTWKGDDFQFVQSEGPDLVAMIEGGRDLHEKSELILNGDGSYKIQVNGEILNGEGTWDIEGGATLITDDGNEVTSYEIVSFSDDKLVTKHQVEFETPMGKLAGTITQSYKR</sequence>
<feature type="transmembrane region" description="Helical" evidence="1">
    <location>
        <begin position="269"/>
        <end position="289"/>
    </location>
</feature>
<dbReference type="PANTHER" id="PTHR34978">
    <property type="entry name" value="POSSIBLE SENSOR-TRANSDUCER PROTEIN BLAR"/>
    <property type="match status" value="1"/>
</dbReference>
<evidence type="ECO:0000313" key="4">
    <source>
        <dbReference type="EMBL" id="SHO60691.1"/>
    </source>
</evidence>
<evidence type="ECO:0000256" key="1">
    <source>
        <dbReference type="SAM" id="Phobius"/>
    </source>
</evidence>
<feature type="transmembrane region" description="Helical" evidence="1">
    <location>
        <begin position="37"/>
        <end position="57"/>
    </location>
</feature>
<dbReference type="STRING" id="1073327.SAMN04488108_0962"/>
<dbReference type="AlphaFoldDB" id="A0A1M7Z711"/>
<proteinExistence type="predicted"/>
<accession>A0A1M7Z711</accession>
<feature type="domain" description="Lipocalin-like" evidence="3">
    <location>
        <begin position="294"/>
        <end position="382"/>
    </location>
</feature>
<dbReference type="Proteomes" id="UP000184609">
    <property type="component" value="Unassembled WGS sequence"/>
</dbReference>
<gene>
    <name evidence="4" type="ORF">SAMN04488108_0962</name>
</gene>
<feature type="transmembrane region" description="Helical" evidence="1">
    <location>
        <begin position="95"/>
        <end position="118"/>
    </location>
</feature>
<feature type="transmembrane region" description="Helical" evidence="1">
    <location>
        <begin position="6"/>
        <end position="25"/>
    </location>
</feature>
<dbReference type="InterPro" id="IPR024311">
    <property type="entry name" value="Lipocalin-like"/>
</dbReference>
<dbReference type="InterPro" id="IPR052173">
    <property type="entry name" value="Beta-lactam_resp_regulator"/>
</dbReference>
<dbReference type="PANTHER" id="PTHR34978:SF3">
    <property type="entry name" value="SLR0241 PROTEIN"/>
    <property type="match status" value="1"/>
</dbReference>
<reference evidence="5" key="1">
    <citation type="submission" date="2016-12" db="EMBL/GenBank/DDBJ databases">
        <authorList>
            <person name="Varghese N."/>
            <person name="Submissions S."/>
        </authorList>
    </citation>
    <scope>NUCLEOTIDE SEQUENCE [LARGE SCALE GENOMIC DNA]</scope>
    <source>
        <strain evidence="5">DSM 25035</strain>
    </source>
</reference>
<dbReference type="OrthoDB" id="820403at2"/>
<keyword evidence="5" id="KW-1185">Reference proteome</keyword>
<dbReference type="Pfam" id="PF05569">
    <property type="entry name" value="Peptidase_M56"/>
    <property type="match status" value="1"/>
</dbReference>
<evidence type="ECO:0000259" key="2">
    <source>
        <dbReference type="Pfam" id="PF05569"/>
    </source>
</evidence>
<name>A0A1M7Z711_9BACT</name>
<feature type="domain" description="Peptidase M56" evidence="2">
    <location>
        <begin position="146"/>
        <end position="255"/>
    </location>
</feature>
<dbReference type="RefSeq" id="WP_073570581.1">
    <property type="nucleotide sequence ID" value="NZ_FRXN01000001.1"/>
</dbReference>
<keyword evidence="1" id="KW-0472">Membrane</keyword>
<evidence type="ECO:0000313" key="5">
    <source>
        <dbReference type="Proteomes" id="UP000184609"/>
    </source>
</evidence>
<keyword evidence="1" id="KW-0812">Transmembrane</keyword>
<dbReference type="InterPro" id="IPR008756">
    <property type="entry name" value="Peptidase_M56"/>
</dbReference>
<dbReference type="EMBL" id="FRXN01000001">
    <property type="protein sequence ID" value="SHO60691.1"/>
    <property type="molecule type" value="Genomic_DNA"/>
</dbReference>
<evidence type="ECO:0000259" key="3">
    <source>
        <dbReference type="Pfam" id="PF13648"/>
    </source>
</evidence>
<dbReference type="Pfam" id="PF13648">
    <property type="entry name" value="Lipocalin_4"/>
    <property type="match status" value="1"/>
</dbReference>